<reference evidence="1 2" key="1">
    <citation type="submission" date="2019-01" db="EMBL/GenBank/DDBJ databases">
        <title>Sequencing of cultivated peanut Arachis hypogaea provides insights into genome evolution and oil improvement.</title>
        <authorList>
            <person name="Chen X."/>
        </authorList>
    </citation>
    <scope>NUCLEOTIDE SEQUENCE [LARGE SCALE GENOMIC DNA]</scope>
    <source>
        <strain evidence="2">cv. Fuhuasheng</strain>
        <tissue evidence="1">Leaves</tissue>
    </source>
</reference>
<dbReference type="Proteomes" id="UP000289738">
    <property type="component" value="Chromosome B10"/>
</dbReference>
<sequence>MQVLANRLDQIHFEMESKYNVEIQDSSEFLLAEQEGKNELNKKIKKLEKEFFLNPAMVICKEKLVDQQQKMTSNWQVETLKQKIMKLRKENEVFKRKCSFHQLQPILRLIEMGQVDSGLDLSSIVGCAWSGSVRRPGPVPNTLRDRIRVSKIDPVIISGRVRAMARVTRNQPDGPCY</sequence>
<gene>
    <name evidence="1" type="ORF">Ahy_B10g104155</name>
</gene>
<dbReference type="AlphaFoldDB" id="A0A444X4U8"/>
<protein>
    <submittedName>
        <fullName evidence="1">Uncharacterized protein</fullName>
    </submittedName>
</protein>
<name>A0A444X4U8_ARAHY</name>
<keyword evidence="2" id="KW-1185">Reference proteome</keyword>
<organism evidence="1 2">
    <name type="scientific">Arachis hypogaea</name>
    <name type="common">Peanut</name>
    <dbReference type="NCBI Taxonomy" id="3818"/>
    <lineage>
        <taxon>Eukaryota</taxon>
        <taxon>Viridiplantae</taxon>
        <taxon>Streptophyta</taxon>
        <taxon>Embryophyta</taxon>
        <taxon>Tracheophyta</taxon>
        <taxon>Spermatophyta</taxon>
        <taxon>Magnoliopsida</taxon>
        <taxon>eudicotyledons</taxon>
        <taxon>Gunneridae</taxon>
        <taxon>Pentapetalae</taxon>
        <taxon>rosids</taxon>
        <taxon>fabids</taxon>
        <taxon>Fabales</taxon>
        <taxon>Fabaceae</taxon>
        <taxon>Papilionoideae</taxon>
        <taxon>50 kb inversion clade</taxon>
        <taxon>dalbergioids sensu lato</taxon>
        <taxon>Dalbergieae</taxon>
        <taxon>Pterocarpus clade</taxon>
        <taxon>Arachis</taxon>
    </lineage>
</organism>
<evidence type="ECO:0000313" key="1">
    <source>
        <dbReference type="EMBL" id="RYQ84695.1"/>
    </source>
</evidence>
<dbReference type="EMBL" id="SDMP01000020">
    <property type="protein sequence ID" value="RYQ84695.1"/>
    <property type="molecule type" value="Genomic_DNA"/>
</dbReference>
<comment type="caution">
    <text evidence="1">The sequence shown here is derived from an EMBL/GenBank/DDBJ whole genome shotgun (WGS) entry which is preliminary data.</text>
</comment>
<proteinExistence type="predicted"/>
<accession>A0A444X4U8</accession>
<evidence type="ECO:0000313" key="2">
    <source>
        <dbReference type="Proteomes" id="UP000289738"/>
    </source>
</evidence>